<gene>
    <name evidence="2" type="ORF">GCM10007913_20840</name>
</gene>
<proteinExistence type="predicted"/>
<accession>A0ABQ5UFJ1</accession>
<dbReference type="Proteomes" id="UP001161406">
    <property type="component" value="Unassembled WGS sequence"/>
</dbReference>
<comment type="caution">
    <text evidence="2">The sequence shown here is derived from an EMBL/GenBank/DDBJ whole genome shotgun (WGS) entry which is preliminary data.</text>
</comment>
<evidence type="ECO:0000313" key="2">
    <source>
        <dbReference type="EMBL" id="GLQ10152.1"/>
    </source>
</evidence>
<evidence type="ECO:0000256" key="1">
    <source>
        <dbReference type="SAM" id="SignalP"/>
    </source>
</evidence>
<sequence>MKKFAAAFIALMAIAGVAAPTFAATTQQHRCVYLDKSMCHSSDGDESISSTKNN</sequence>
<keyword evidence="1" id="KW-0732">Signal</keyword>
<dbReference type="EMBL" id="BSNG01000001">
    <property type="protein sequence ID" value="GLQ10152.1"/>
    <property type="molecule type" value="Genomic_DNA"/>
</dbReference>
<reference evidence="2" key="2">
    <citation type="submission" date="2023-01" db="EMBL/GenBank/DDBJ databases">
        <title>Draft genome sequence of Devosia yakushimensis strain NBRC 103855.</title>
        <authorList>
            <person name="Sun Q."/>
            <person name="Mori K."/>
        </authorList>
    </citation>
    <scope>NUCLEOTIDE SEQUENCE</scope>
    <source>
        <strain evidence="2">NBRC 103855</strain>
    </source>
</reference>
<reference evidence="2" key="1">
    <citation type="journal article" date="2014" name="Int. J. Syst. Evol. Microbiol.">
        <title>Complete genome of a new Firmicutes species belonging to the dominant human colonic microbiota ('Ruminococcus bicirculans') reveals two chromosomes and a selective capacity to utilize plant glucans.</title>
        <authorList>
            <consortium name="NISC Comparative Sequencing Program"/>
            <person name="Wegmann U."/>
            <person name="Louis P."/>
            <person name="Goesmann A."/>
            <person name="Henrissat B."/>
            <person name="Duncan S.H."/>
            <person name="Flint H.J."/>
        </authorList>
    </citation>
    <scope>NUCLEOTIDE SEQUENCE</scope>
    <source>
        <strain evidence="2">NBRC 103855</strain>
    </source>
</reference>
<feature type="signal peptide" evidence="1">
    <location>
        <begin position="1"/>
        <end position="23"/>
    </location>
</feature>
<feature type="chain" id="PRO_5047086961" evidence="1">
    <location>
        <begin position="24"/>
        <end position="54"/>
    </location>
</feature>
<keyword evidence="3" id="KW-1185">Reference proteome</keyword>
<protein>
    <submittedName>
        <fullName evidence="2">Uncharacterized protein</fullName>
    </submittedName>
</protein>
<name>A0ABQ5UFJ1_9HYPH</name>
<evidence type="ECO:0000313" key="3">
    <source>
        <dbReference type="Proteomes" id="UP001161406"/>
    </source>
</evidence>
<dbReference type="RefSeq" id="WP_284390529.1">
    <property type="nucleotide sequence ID" value="NZ_BSNG01000001.1"/>
</dbReference>
<organism evidence="2 3">
    <name type="scientific">Devosia yakushimensis</name>
    <dbReference type="NCBI Taxonomy" id="470028"/>
    <lineage>
        <taxon>Bacteria</taxon>
        <taxon>Pseudomonadati</taxon>
        <taxon>Pseudomonadota</taxon>
        <taxon>Alphaproteobacteria</taxon>
        <taxon>Hyphomicrobiales</taxon>
        <taxon>Devosiaceae</taxon>
        <taxon>Devosia</taxon>
    </lineage>
</organism>